<dbReference type="STRING" id="644284.Arch_0284"/>
<dbReference type="AlphaFoldDB" id="D7BM93"/>
<dbReference type="Pfam" id="PF00501">
    <property type="entry name" value="AMP-binding"/>
    <property type="match status" value="1"/>
</dbReference>
<feature type="domain" description="AMP-binding enzyme C-terminal" evidence="2">
    <location>
        <begin position="294"/>
        <end position="360"/>
    </location>
</feature>
<dbReference type="PANTHER" id="PTHR43201">
    <property type="entry name" value="ACYL-COA SYNTHETASE"/>
    <property type="match status" value="1"/>
</dbReference>
<proteinExistence type="predicted"/>
<dbReference type="GO" id="GO:0006631">
    <property type="term" value="P:fatty acid metabolic process"/>
    <property type="evidence" value="ECO:0007669"/>
    <property type="project" value="TreeGrafter"/>
</dbReference>
<keyword evidence="4" id="KW-1185">Reference proteome</keyword>
<dbReference type="KEGG" id="ahe:Arch_0284"/>
<dbReference type="eggNOG" id="COG0318">
    <property type="taxonomic scope" value="Bacteria"/>
</dbReference>
<evidence type="ECO:0000259" key="2">
    <source>
        <dbReference type="Pfam" id="PF13193"/>
    </source>
</evidence>
<dbReference type="EMBL" id="CP002045">
    <property type="protein sequence ID" value="ADH92042.1"/>
    <property type="molecule type" value="Genomic_DNA"/>
</dbReference>
<dbReference type="Gene3D" id="3.30.300.30">
    <property type="match status" value="1"/>
</dbReference>
<dbReference type="Pfam" id="PF13193">
    <property type="entry name" value="AMP-binding_C"/>
    <property type="match status" value="1"/>
</dbReference>
<feature type="domain" description="AMP-dependent synthetase/ligase" evidence="1">
    <location>
        <begin position="62"/>
        <end position="212"/>
    </location>
</feature>
<name>D7BM93_ARCHD</name>
<dbReference type="HOGENOM" id="CLU_000022_59_3_11"/>
<evidence type="ECO:0000259" key="1">
    <source>
        <dbReference type="Pfam" id="PF00501"/>
    </source>
</evidence>
<organism evidence="3 4">
    <name type="scientific">Arcanobacterium haemolyticum (strain ATCC 9345 / DSM 20595 / CCM 5947 / CCUG 17215 / LMG 16163 / NBRC 15585 / NCTC 8452 / 11018)</name>
    <dbReference type="NCBI Taxonomy" id="644284"/>
    <lineage>
        <taxon>Bacteria</taxon>
        <taxon>Bacillati</taxon>
        <taxon>Actinomycetota</taxon>
        <taxon>Actinomycetes</taxon>
        <taxon>Actinomycetales</taxon>
        <taxon>Actinomycetaceae</taxon>
        <taxon>Arcanobacterium</taxon>
    </lineage>
</organism>
<dbReference type="InterPro" id="IPR000873">
    <property type="entry name" value="AMP-dep_synth/lig_dom"/>
</dbReference>
<dbReference type="PANTHER" id="PTHR43201:SF32">
    <property type="entry name" value="2-SUCCINYLBENZOATE--COA LIGASE, CHLOROPLASTIC_PEROXISOMAL"/>
    <property type="match status" value="1"/>
</dbReference>
<keyword evidence="3" id="KW-0436">Ligase</keyword>
<dbReference type="SUPFAM" id="SSF56801">
    <property type="entry name" value="Acetyl-CoA synthetase-like"/>
    <property type="match status" value="1"/>
</dbReference>
<dbReference type="GO" id="GO:0031956">
    <property type="term" value="F:medium-chain fatty acid-CoA ligase activity"/>
    <property type="evidence" value="ECO:0007669"/>
    <property type="project" value="TreeGrafter"/>
</dbReference>
<dbReference type="InterPro" id="IPR025110">
    <property type="entry name" value="AMP-bd_C"/>
</dbReference>
<dbReference type="InterPro" id="IPR045851">
    <property type="entry name" value="AMP-bd_C_sf"/>
</dbReference>
<evidence type="ECO:0000313" key="3">
    <source>
        <dbReference type="EMBL" id="ADH92042.1"/>
    </source>
</evidence>
<reference evidence="3 4" key="1">
    <citation type="journal article" date="2010" name="Stand. Genomic Sci.">
        <title>Complete genome sequence of Arcanobacterium haemolyticum type strain (11018).</title>
        <authorList>
            <person name="Yasawong M."/>
            <person name="Teshima H."/>
            <person name="Lapidus A."/>
            <person name="Nolan M."/>
            <person name="Lucas S."/>
            <person name="Glavina Del Rio T."/>
            <person name="Tice H."/>
            <person name="Cheng J."/>
            <person name="Bruce D."/>
            <person name="Detter C."/>
            <person name="Tapia R."/>
            <person name="Han C."/>
            <person name="Goodwin L."/>
            <person name="Pitluck S."/>
            <person name="Liolios K."/>
            <person name="Ivanova N."/>
            <person name="Mavromatis K."/>
            <person name="Mikhailova N."/>
            <person name="Pati A."/>
            <person name="Chen A."/>
            <person name="Palaniappan K."/>
            <person name="Land M."/>
            <person name="Hauser L."/>
            <person name="Chang Y."/>
            <person name="Jeffries C."/>
            <person name="Rohde M."/>
            <person name="Sikorski J."/>
            <person name="Pukall R."/>
            <person name="Goker M."/>
            <person name="Woyke T."/>
            <person name="Bristow J."/>
            <person name="Eisen J."/>
            <person name="Markowitz V."/>
            <person name="Hugenholtz P."/>
            <person name="Kyrpides N."/>
            <person name="Klenk H."/>
        </authorList>
    </citation>
    <scope>NUCLEOTIDE SEQUENCE [LARGE SCALE GENOMIC DNA]</scope>
    <source>
        <strain evidence="4">ATCC 9345 / DSM 20595 / CCUG 17215 / LMG 16163 / NBRC 15585 / NCTC 8452 / 11018</strain>
    </source>
</reference>
<accession>D7BM93</accession>
<sequence>MPEYPVRVIVCDGSEFADVVDHVRLALTGQAVPPLFVVGPQVDPIEAAAEIAAQGYPVNTGVLMRTSGSTSGTGTIIALSWDSLVASANATHTALAGPGPWLADLPLHHIAGFQTIVRSVLAECEPLHTKLEQLLTAPITHHPTYCSIVPTQLVRILDHLEHFPAARHVTFLVGGAATSSELLERAQAAGLTVHTSYGMTETCGGCVYDGRPIGDAAITLGTDGAIVITGSLVRLGSAENAHGQRTHRTRDLGIFGPDGRLSVLGRIDDAITTGGLTIVPRLVEESLAAAAHSTAIVVGVPDATWGEAAIALIDPWPENITEQQLRDHVKHALGTGWQPQHVLPLTTIGFNAWPLTQSGKIDRRAIRNATHVYFSGGNS</sequence>
<dbReference type="Proteomes" id="UP000000376">
    <property type="component" value="Chromosome"/>
</dbReference>
<gene>
    <name evidence="3" type="ordered locus">Arch_0284</name>
</gene>
<dbReference type="InterPro" id="IPR042099">
    <property type="entry name" value="ANL_N_sf"/>
</dbReference>
<evidence type="ECO:0000313" key="4">
    <source>
        <dbReference type="Proteomes" id="UP000000376"/>
    </source>
</evidence>
<protein>
    <submittedName>
        <fullName evidence="3">AMP-dependent synthetase and ligase</fullName>
    </submittedName>
</protein>
<dbReference type="Gene3D" id="3.40.50.12780">
    <property type="entry name" value="N-terminal domain of ligase-like"/>
    <property type="match status" value="1"/>
</dbReference>